<accession>A0A1X7BY05</accession>
<dbReference type="InterPro" id="IPR036597">
    <property type="entry name" value="Fido-like_dom_sf"/>
</dbReference>
<dbReference type="Proteomes" id="UP000193224">
    <property type="component" value="Unassembled WGS sequence"/>
</dbReference>
<evidence type="ECO:0000259" key="3">
    <source>
        <dbReference type="PROSITE" id="PS51459"/>
    </source>
</evidence>
<name>A0A1X7BY05_9RHOB</name>
<evidence type="ECO:0000256" key="1">
    <source>
        <dbReference type="PIRSR" id="PIRSR640198-1"/>
    </source>
</evidence>
<dbReference type="InterPro" id="IPR003812">
    <property type="entry name" value="Fido"/>
</dbReference>
<dbReference type="GO" id="GO:0005524">
    <property type="term" value="F:ATP binding"/>
    <property type="evidence" value="ECO:0007669"/>
    <property type="project" value="UniProtKB-KW"/>
</dbReference>
<keyword evidence="2" id="KW-0067">ATP-binding</keyword>
<protein>
    <submittedName>
        <fullName evidence="4">Fic/DOC family protein</fullName>
    </submittedName>
</protein>
<dbReference type="InterPro" id="IPR040198">
    <property type="entry name" value="Fido_containing"/>
</dbReference>
<keyword evidence="5" id="KW-1185">Reference proteome</keyword>
<evidence type="ECO:0000313" key="5">
    <source>
        <dbReference type="Proteomes" id="UP000193224"/>
    </source>
</evidence>
<feature type="domain" description="Fido" evidence="3">
    <location>
        <begin position="115"/>
        <end position="290"/>
    </location>
</feature>
<sequence length="400" mass="44882">MLETPGRIEPCFFEEHIPAELADLSVEIQREASGLGKGLHPDSAAELADLVRMMNCYYSNLIEGHNTRPRDIEKALAGAELEEETRPLALEARAHVIVQREIDEMHRAGALPRPTSAEFLTWVHKIFYDEMPEEFRVIEHPDGSREPIIPGRMRREGDPEVAVGRHHPPSSGRVATFMEHFDKRFHIAARSASGRIIAIASAHHRLNYIHPFPDGNGRVSRLMSHAMALEASIGGDGLWSISRGLARGLKDRGEYKQMMDHADSPRLGDRDGRGNLSEAALKTYCAWFLNVALDQITFSAKLFDLDGLDKRYRRLVADTIDDKRAPDLVSAVLRHGTLERGEAQFVLKTSERTARNTLKQLTTAGFLVSASPKTPVRLAFPLEYRERLFPNLFADADLPE</sequence>
<evidence type="ECO:0000256" key="2">
    <source>
        <dbReference type="PIRSR" id="PIRSR640198-2"/>
    </source>
</evidence>
<dbReference type="Gene3D" id="1.10.3290.10">
    <property type="entry name" value="Fido-like domain"/>
    <property type="match status" value="1"/>
</dbReference>
<reference evidence="4 5" key="1">
    <citation type="submission" date="2017-03" db="EMBL/GenBank/DDBJ databases">
        <authorList>
            <person name="Afonso C.L."/>
            <person name="Miller P.J."/>
            <person name="Scott M.A."/>
            <person name="Spackman E."/>
            <person name="Goraichik I."/>
            <person name="Dimitrov K.M."/>
            <person name="Suarez D.L."/>
            <person name="Swayne D.E."/>
        </authorList>
    </citation>
    <scope>NUCLEOTIDE SEQUENCE [LARGE SCALE GENOMIC DNA]</scope>
    <source>
        <strain evidence="4 5">CECT 7745</strain>
    </source>
</reference>
<dbReference type="Pfam" id="PF02661">
    <property type="entry name" value="Fic"/>
    <property type="match status" value="1"/>
</dbReference>
<dbReference type="PROSITE" id="PS51459">
    <property type="entry name" value="FIDO"/>
    <property type="match status" value="1"/>
</dbReference>
<dbReference type="EMBL" id="FWXB01000025">
    <property type="protein sequence ID" value="SMC14380.1"/>
    <property type="molecule type" value="Genomic_DNA"/>
</dbReference>
<dbReference type="OrthoDB" id="9813719at2"/>
<keyword evidence="2" id="KW-0547">Nucleotide-binding</keyword>
<dbReference type="PANTHER" id="PTHR13504:SF38">
    <property type="entry name" value="FIDO DOMAIN-CONTAINING PROTEIN"/>
    <property type="match status" value="1"/>
</dbReference>
<feature type="binding site" evidence="2">
    <location>
        <begin position="214"/>
        <end position="221"/>
    </location>
    <ligand>
        <name>ATP</name>
        <dbReference type="ChEBI" id="CHEBI:30616"/>
    </ligand>
</feature>
<organism evidence="4 5">
    <name type="scientific">Roseovarius aestuarii</name>
    <dbReference type="NCBI Taxonomy" id="475083"/>
    <lineage>
        <taxon>Bacteria</taxon>
        <taxon>Pseudomonadati</taxon>
        <taxon>Pseudomonadota</taxon>
        <taxon>Alphaproteobacteria</taxon>
        <taxon>Rhodobacterales</taxon>
        <taxon>Roseobacteraceae</taxon>
        <taxon>Roseovarius</taxon>
    </lineage>
</organism>
<dbReference type="AlphaFoldDB" id="A0A1X7BY05"/>
<dbReference type="RefSeq" id="WP_085802280.1">
    <property type="nucleotide sequence ID" value="NZ_FWXB01000025.1"/>
</dbReference>
<gene>
    <name evidence="4" type="ORF">ROA7745_04247</name>
</gene>
<proteinExistence type="predicted"/>
<evidence type="ECO:0000313" key="4">
    <source>
        <dbReference type="EMBL" id="SMC14380.1"/>
    </source>
</evidence>
<dbReference type="SUPFAM" id="SSF140931">
    <property type="entry name" value="Fic-like"/>
    <property type="match status" value="1"/>
</dbReference>
<dbReference type="PANTHER" id="PTHR13504">
    <property type="entry name" value="FIDO DOMAIN-CONTAINING PROTEIN DDB_G0283145"/>
    <property type="match status" value="1"/>
</dbReference>
<feature type="active site" evidence="1">
    <location>
        <position position="210"/>
    </location>
</feature>
<feature type="binding site" evidence="2">
    <location>
        <begin position="163"/>
        <end position="166"/>
    </location>
    <ligand>
        <name>ATP</name>
        <dbReference type="ChEBI" id="CHEBI:30616"/>
    </ligand>
</feature>